<gene>
    <name evidence="3" type="ORF">GCM10023086_21230</name>
</gene>
<comment type="caution">
    <text evidence="3">The sequence shown here is derived from an EMBL/GenBank/DDBJ whole genome shotgun (WGS) entry which is preliminary data.</text>
</comment>
<evidence type="ECO:0000259" key="1">
    <source>
        <dbReference type="Pfam" id="PF06616"/>
    </source>
</evidence>
<reference evidence="4" key="1">
    <citation type="journal article" date="2019" name="Int. J. Syst. Evol. Microbiol.">
        <title>The Global Catalogue of Microorganisms (GCM) 10K type strain sequencing project: providing services to taxonomists for standard genome sequencing and annotation.</title>
        <authorList>
            <consortium name="The Broad Institute Genomics Platform"/>
            <consortium name="The Broad Institute Genome Sequencing Center for Infectious Disease"/>
            <person name="Wu L."/>
            <person name="Ma J."/>
        </authorList>
    </citation>
    <scope>NUCLEOTIDE SEQUENCE [LARGE SCALE GENOMIC DNA]</scope>
    <source>
        <strain evidence="4">JCM 31290</strain>
    </source>
</reference>
<feature type="domain" description="BsuBI/PstI restriction endonuclease" evidence="1">
    <location>
        <begin position="169"/>
        <end position="322"/>
    </location>
</feature>
<keyword evidence="3" id="KW-0540">Nuclease</keyword>
<keyword evidence="4" id="KW-1185">Reference proteome</keyword>
<dbReference type="Proteomes" id="UP001501115">
    <property type="component" value="Unassembled WGS sequence"/>
</dbReference>
<dbReference type="InterPro" id="IPR009528">
    <property type="entry name" value="Restrct_endonuc_II_BsuBI_C"/>
</dbReference>
<dbReference type="InterPro" id="IPR041962">
    <property type="entry name" value="BsuBI/PstI_N_sf"/>
</dbReference>
<evidence type="ECO:0000313" key="3">
    <source>
        <dbReference type="EMBL" id="GAA4304199.1"/>
    </source>
</evidence>
<dbReference type="InterPro" id="IPR041454">
    <property type="entry name" value="BsuBI/PstI_N"/>
</dbReference>
<keyword evidence="3" id="KW-0255">Endonuclease</keyword>
<feature type="domain" description="BsuBI/PstI restriction endonuclease HTH" evidence="2">
    <location>
        <begin position="10"/>
        <end position="155"/>
    </location>
</feature>
<evidence type="ECO:0000313" key="4">
    <source>
        <dbReference type="Proteomes" id="UP001501115"/>
    </source>
</evidence>
<dbReference type="Pfam" id="PF17728">
    <property type="entry name" value="BsuBI_PstI_RE_N"/>
    <property type="match status" value="1"/>
</dbReference>
<sequence length="329" mass="37299">MSTPSEAQHQKVREAQQILKELGLPKAQQSTRTALVLLAMFGLEPEEPWSAVRSNALGITECMDWMADHYPLVKKGRTDPTRYKPNSRESIRRKSVQQLISAGALIANSDMPDRTVNDQNNRYEPTAIALEALATFGTPRWEVELQRFHDEYGILRERWDAERESHRVPVALPGDEEDITLSPGKHSELIRAVVESFRTEFTPGAAVVYLGDTGDKWIVKKEDYLRQLGVTVDAHGKMPDVVLHYADRDWLVLVEAVTSHGPVDGKRVDELKALFKDAKPGLVLVTAFPDKATFRRFARDIAWETEVWIAENKTHMVHFNGERFLGPYS</sequence>
<proteinExistence type="predicted"/>
<evidence type="ECO:0000259" key="2">
    <source>
        <dbReference type="Pfam" id="PF17728"/>
    </source>
</evidence>
<dbReference type="InterPro" id="IPR041963">
    <property type="entry name" value="BsuBI/PstI_C_sf"/>
</dbReference>
<dbReference type="Gene3D" id="1.10.10.1820">
    <property type="entry name" value="BsuBI/PstI restriction endonuclease-like"/>
    <property type="match status" value="1"/>
</dbReference>
<keyword evidence="3" id="KW-0378">Hydrolase</keyword>
<protein>
    <submittedName>
        <fullName evidence="3">BsuBI/PstI family type II restriction endonuclease</fullName>
    </submittedName>
</protein>
<dbReference type="Gene3D" id="3.40.1350.80">
    <property type="match status" value="1"/>
</dbReference>
<accession>A0ABP8FI68</accession>
<organism evidence="3 4">
    <name type="scientific">Streptomyces venetus</name>
    <dbReference type="NCBI Taxonomy" id="1701086"/>
    <lineage>
        <taxon>Bacteria</taxon>
        <taxon>Bacillati</taxon>
        <taxon>Actinomycetota</taxon>
        <taxon>Actinomycetes</taxon>
        <taxon>Kitasatosporales</taxon>
        <taxon>Streptomycetaceae</taxon>
        <taxon>Streptomyces</taxon>
    </lineage>
</organism>
<dbReference type="RefSeq" id="WP_345661138.1">
    <property type="nucleotide sequence ID" value="NZ_BAABET010000003.1"/>
</dbReference>
<name>A0ABP8FI68_9ACTN</name>
<dbReference type="Pfam" id="PF06616">
    <property type="entry name" value="BsuBI_PstI_RE"/>
    <property type="match status" value="1"/>
</dbReference>
<dbReference type="EMBL" id="BAABET010000003">
    <property type="protein sequence ID" value="GAA4304199.1"/>
    <property type="molecule type" value="Genomic_DNA"/>
</dbReference>
<dbReference type="GO" id="GO:0004519">
    <property type="term" value="F:endonuclease activity"/>
    <property type="evidence" value="ECO:0007669"/>
    <property type="project" value="UniProtKB-KW"/>
</dbReference>